<feature type="region of interest" description="Disordered" evidence="2">
    <location>
        <begin position="67"/>
        <end position="122"/>
    </location>
</feature>
<dbReference type="PANTHER" id="PTHR24637">
    <property type="entry name" value="COLLAGEN"/>
    <property type="match status" value="1"/>
</dbReference>
<dbReference type="AlphaFoldDB" id="A0A3P7E8T1"/>
<evidence type="ECO:0000256" key="1">
    <source>
        <dbReference type="ARBA" id="ARBA00022737"/>
    </source>
</evidence>
<dbReference type="OMA" id="SNNIWRE"/>
<evidence type="ECO:0000313" key="5">
    <source>
        <dbReference type="Proteomes" id="UP000270924"/>
    </source>
</evidence>
<gene>
    <name evidence="4" type="ORF">WBA_LOCUS9162</name>
</gene>
<dbReference type="PANTHER" id="PTHR24637:SF310">
    <property type="entry name" value="NEMATODE CUTICLE COLLAGEN N-TERMINAL DOMAIN-CONTAINING PROTEIN"/>
    <property type="match status" value="1"/>
</dbReference>
<evidence type="ECO:0000313" key="4">
    <source>
        <dbReference type="EMBL" id="VDM15886.1"/>
    </source>
</evidence>
<dbReference type="InterPro" id="IPR002486">
    <property type="entry name" value="Col_cuticle_N"/>
</dbReference>
<reference evidence="4 5" key="1">
    <citation type="submission" date="2018-11" db="EMBL/GenBank/DDBJ databases">
        <authorList>
            <consortium name="Pathogen Informatics"/>
        </authorList>
    </citation>
    <scope>NUCLEOTIDE SEQUENCE [LARGE SCALE GENOMIC DNA]</scope>
</reference>
<feature type="non-terminal residue" evidence="4">
    <location>
        <position position="122"/>
    </location>
</feature>
<dbReference type="GO" id="GO:0042302">
    <property type="term" value="F:structural constituent of cuticle"/>
    <property type="evidence" value="ECO:0007669"/>
    <property type="project" value="InterPro"/>
</dbReference>
<dbReference type="Pfam" id="PF01484">
    <property type="entry name" value="Col_cuticle_N"/>
    <property type="match status" value="1"/>
</dbReference>
<dbReference type="OrthoDB" id="5872583at2759"/>
<protein>
    <recommendedName>
        <fullName evidence="3">Nematode cuticle collagen N-terminal domain-containing protein</fullName>
    </recommendedName>
</protein>
<dbReference type="InParanoid" id="A0A3P7E8T1"/>
<evidence type="ECO:0000259" key="3">
    <source>
        <dbReference type="Pfam" id="PF01484"/>
    </source>
</evidence>
<keyword evidence="5" id="KW-1185">Reference proteome</keyword>
<sequence length="122" mass="12812">MQHMHAVMQSEVDFCKLRSNNIWREVTRTQIFAKVKDGNRQVRQIGNDQSSVVFGAPASPTGECCGCGVSPPGPPGPPGEDGNDGADGESGPPGKDGPDAPQEPPTPPKIDWCFECPDAPAG</sequence>
<accession>A0A3P7E8T1</accession>
<feature type="domain" description="Nematode cuticle collagen N-terminal" evidence="3">
    <location>
        <begin position="1"/>
        <end position="26"/>
    </location>
</feature>
<dbReference type="EMBL" id="UYWW01008599">
    <property type="protein sequence ID" value="VDM15886.1"/>
    <property type="molecule type" value="Genomic_DNA"/>
</dbReference>
<evidence type="ECO:0000256" key="2">
    <source>
        <dbReference type="SAM" id="MobiDB-lite"/>
    </source>
</evidence>
<organism evidence="4 5">
    <name type="scientific">Wuchereria bancrofti</name>
    <dbReference type="NCBI Taxonomy" id="6293"/>
    <lineage>
        <taxon>Eukaryota</taxon>
        <taxon>Metazoa</taxon>
        <taxon>Ecdysozoa</taxon>
        <taxon>Nematoda</taxon>
        <taxon>Chromadorea</taxon>
        <taxon>Rhabditida</taxon>
        <taxon>Spirurina</taxon>
        <taxon>Spiruromorpha</taxon>
        <taxon>Filarioidea</taxon>
        <taxon>Onchocercidae</taxon>
        <taxon>Wuchereria</taxon>
    </lineage>
</organism>
<keyword evidence="1" id="KW-0677">Repeat</keyword>
<proteinExistence type="predicted"/>
<dbReference type="Proteomes" id="UP000270924">
    <property type="component" value="Unassembled WGS sequence"/>
</dbReference>
<name>A0A3P7E8T1_WUCBA</name>